<sequence length="129" mass="13711">MRGPVMPPAQLAIPLAILLGALLALAMSPAPGDAFLLRQRLLAPAYLDDQPPMRMLRISIGPGASLPWHRDALPDSGYLVEGELWLVERDGSETVIRPGDALAERLDVASMGSAGPRGATVIVFYAKEA</sequence>
<dbReference type="EMBL" id="JAARLZ010000004">
    <property type="protein sequence ID" value="NII06652.1"/>
    <property type="molecule type" value="Genomic_DNA"/>
</dbReference>
<keyword evidence="2" id="KW-1185">Reference proteome</keyword>
<dbReference type="InterPro" id="IPR014710">
    <property type="entry name" value="RmlC-like_jellyroll"/>
</dbReference>
<dbReference type="RefSeq" id="WP_166947786.1">
    <property type="nucleotide sequence ID" value="NZ_JAARLZ010000004.1"/>
</dbReference>
<dbReference type="SUPFAM" id="SSF51182">
    <property type="entry name" value="RmlC-like cupins"/>
    <property type="match status" value="1"/>
</dbReference>
<dbReference type="Gene3D" id="2.60.120.10">
    <property type="entry name" value="Jelly Rolls"/>
    <property type="match status" value="1"/>
</dbReference>
<proteinExistence type="predicted"/>
<dbReference type="AlphaFoldDB" id="A0A7X5ZIA3"/>
<protein>
    <submittedName>
        <fullName evidence="1">Cupin</fullName>
    </submittedName>
</protein>
<comment type="caution">
    <text evidence="1">The sequence shown here is derived from an EMBL/GenBank/DDBJ whole genome shotgun (WGS) entry which is preliminary data.</text>
</comment>
<accession>A0A7X5ZIA3</accession>
<dbReference type="Proteomes" id="UP000490980">
    <property type="component" value="Unassembled WGS sequence"/>
</dbReference>
<dbReference type="InterPro" id="IPR011051">
    <property type="entry name" value="RmlC_Cupin_sf"/>
</dbReference>
<evidence type="ECO:0000313" key="2">
    <source>
        <dbReference type="Proteomes" id="UP000490980"/>
    </source>
</evidence>
<evidence type="ECO:0000313" key="1">
    <source>
        <dbReference type="EMBL" id="NII06652.1"/>
    </source>
</evidence>
<gene>
    <name evidence="1" type="ORF">HBF25_09675</name>
</gene>
<organism evidence="1 2">
    <name type="scientific">Luteibacter anthropi</name>
    <dbReference type="NCBI Taxonomy" id="564369"/>
    <lineage>
        <taxon>Bacteria</taxon>
        <taxon>Pseudomonadati</taxon>
        <taxon>Pseudomonadota</taxon>
        <taxon>Gammaproteobacteria</taxon>
        <taxon>Lysobacterales</taxon>
        <taxon>Rhodanobacteraceae</taxon>
        <taxon>Luteibacter</taxon>
    </lineage>
</organism>
<name>A0A7X5ZIA3_9GAMM</name>
<reference evidence="1 2" key="1">
    <citation type="submission" date="2020-03" db="EMBL/GenBank/DDBJ databases">
        <authorList>
            <person name="Lai Q."/>
        </authorList>
    </citation>
    <scope>NUCLEOTIDE SEQUENCE [LARGE SCALE GENOMIC DNA]</scope>
    <source>
        <strain evidence="1 2">CCUG 25036</strain>
    </source>
</reference>